<evidence type="ECO:0000256" key="1">
    <source>
        <dbReference type="ARBA" id="ARBA00023239"/>
    </source>
</evidence>
<dbReference type="RefSeq" id="WP_129587785.1">
    <property type="nucleotide sequence ID" value="NZ_NJGU01000010.1"/>
</dbReference>
<gene>
    <name evidence="3" type="ORF">CEJ42_19235</name>
</gene>
<dbReference type="InterPro" id="IPR032465">
    <property type="entry name" value="ACMSD"/>
</dbReference>
<comment type="caution">
    <text evidence="3">The sequence shown here is derived from an EMBL/GenBank/DDBJ whole genome shotgun (WGS) entry which is preliminary data.</text>
</comment>
<protein>
    <submittedName>
        <fullName evidence="3">4-oxalomesaconate hydratase</fullName>
    </submittedName>
</protein>
<name>A0A246WMX5_9BURK</name>
<dbReference type="Pfam" id="PF04909">
    <property type="entry name" value="Amidohydro_2"/>
    <property type="match status" value="1"/>
</dbReference>
<dbReference type="InterPro" id="IPR032466">
    <property type="entry name" value="Metal_Hydrolase"/>
</dbReference>
<reference evidence="3 4" key="1">
    <citation type="submission" date="2017-06" db="EMBL/GenBank/DDBJ databases">
        <title>Herbaspirillum phytohormonus sp. nov., isolated from the root nodule of Robinia pseudoacacia in lead-zinc mine.</title>
        <authorList>
            <person name="Fan M."/>
            <person name="Lin Y."/>
        </authorList>
    </citation>
    <scope>NUCLEOTIDE SEQUENCE [LARGE SCALE GENOMIC DNA]</scope>
    <source>
        <strain evidence="3 4">HZ10</strain>
    </source>
</reference>
<dbReference type="GO" id="GO:0019748">
    <property type="term" value="P:secondary metabolic process"/>
    <property type="evidence" value="ECO:0007669"/>
    <property type="project" value="TreeGrafter"/>
</dbReference>
<dbReference type="Gene3D" id="3.20.20.140">
    <property type="entry name" value="Metal-dependent hydrolases"/>
    <property type="match status" value="1"/>
</dbReference>
<dbReference type="GO" id="GO:0016787">
    <property type="term" value="F:hydrolase activity"/>
    <property type="evidence" value="ECO:0007669"/>
    <property type="project" value="InterPro"/>
</dbReference>
<evidence type="ECO:0000313" key="3">
    <source>
        <dbReference type="EMBL" id="OWY27713.1"/>
    </source>
</evidence>
<dbReference type="AlphaFoldDB" id="A0A246WMX5"/>
<evidence type="ECO:0000313" key="4">
    <source>
        <dbReference type="Proteomes" id="UP000197596"/>
    </source>
</evidence>
<dbReference type="PANTHER" id="PTHR21240">
    <property type="entry name" value="2-AMINO-3-CARBOXYLMUCONATE-6-SEMIALDEHYDE DECARBOXYLASE"/>
    <property type="match status" value="1"/>
</dbReference>
<dbReference type="GO" id="GO:0016831">
    <property type="term" value="F:carboxy-lyase activity"/>
    <property type="evidence" value="ECO:0007669"/>
    <property type="project" value="InterPro"/>
</dbReference>
<keyword evidence="1" id="KW-0456">Lyase</keyword>
<sequence>MIIDCHGHYTTAPKALEEWRNRQIAHLKTPELGPKVSELKISDDELRESIEGNQLRLMKERGADLTIFSPRASFMAHHIGDLNTSQTWAAICNELCHRVAQLFPQHFIGAAMLPQSPGADIRTSIAELEKCVREYGFVGVNLNPDPSGGHWSSPPLSDKSWHPLYEKMVELDVPAMIHVSTSCNACFHTTGSHYLNADTTA</sequence>
<dbReference type="GO" id="GO:0005737">
    <property type="term" value="C:cytoplasm"/>
    <property type="evidence" value="ECO:0007669"/>
    <property type="project" value="TreeGrafter"/>
</dbReference>
<feature type="non-terminal residue" evidence="3">
    <location>
        <position position="201"/>
    </location>
</feature>
<feature type="domain" description="Amidohydrolase-related" evidence="2">
    <location>
        <begin position="3"/>
        <end position="197"/>
    </location>
</feature>
<organism evidence="3 4">
    <name type="scientific">Herbaspirillum robiniae</name>
    <dbReference type="NCBI Taxonomy" id="2014887"/>
    <lineage>
        <taxon>Bacteria</taxon>
        <taxon>Pseudomonadati</taxon>
        <taxon>Pseudomonadota</taxon>
        <taxon>Betaproteobacteria</taxon>
        <taxon>Burkholderiales</taxon>
        <taxon>Oxalobacteraceae</taxon>
        <taxon>Herbaspirillum</taxon>
    </lineage>
</organism>
<proteinExistence type="predicted"/>
<dbReference type="SUPFAM" id="SSF51556">
    <property type="entry name" value="Metallo-dependent hydrolases"/>
    <property type="match status" value="1"/>
</dbReference>
<evidence type="ECO:0000259" key="2">
    <source>
        <dbReference type="Pfam" id="PF04909"/>
    </source>
</evidence>
<dbReference type="PANTHER" id="PTHR21240:SF28">
    <property type="entry name" value="ISO-OROTATE DECARBOXYLASE (EUROFUNG)"/>
    <property type="match status" value="1"/>
</dbReference>
<dbReference type="InterPro" id="IPR006680">
    <property type="entry name" value="Amidohydro-rel"/>
</dbReference>
<accession>A0A246WMX5</accession>
<dbReference type="EMBL" id="NJGU01000010">
    <property type="protein sequence ID" value="OWY27713.1"/>
    <property type="molecule type" value="Genomic_DNA"/>
</dbReference>
<dbReference type="Proteomes" id="UP000197596">
    <property type="component" value="Unassembled WGS sequence"/>
</dbReference>